<dbReference type="SUPFAM" id="SSF52047">
    <property type="entry name" value="RNI-like"/>
    <property type="match status" value="1"/>
</dbReference>
<feature type="region of interest" description="Disordered" evidence="1">
    <location>
        <begin position="59"/>
        <end position="90"/>
    </location>
</feature>
<name>A0A1V8SP25_9PEZI</name>
<comment type="caution">
    <text evidence="2">The sequence shown here is derived from an EMBL/GenBank/DDBJ whole genome shotgun (WGS) entry which is preliminary data.</text>
</comment>
<keyword evidence="3" id="KW-1185">Reference proteome</keyword>
<dbReference type="OrthoDB" id="3886018at2759"/>
<protein>
    <recommendedName>
        <fullName evidence="4">F-box domain-containing protein</fullName>
    </recommendedName>
</protein>
<dbReference type="EMBL" id="NAJO01000033">
    <property type="protein sequence ID" value="OQO00804.1"/>
    <property type="molecule type" value="Genomic_DNA"/>
</dbReference>
<organism evidence="2 3">
    <name type="scientific">Cryoendolithus antarcticus</name>
    <dbReference type="NCBI Taxonomy" id="1507870"/>
    <lineage>
        <taxon>Eukaryota</taxon>
        <taxon>Fungi</taxon>
        <taxon>Dikarya</taxon>
        <taxon>Ascomycota</taxon>
        <taxon>Pezizomycotina</taxon>
        <taxon>Dothideomycetes</taxon>
        <taxon>Dothideomycetidae</taxon>
        <taxon>Cladosporiales</taxon>
        <taxon>Cladosporiaceae</taxon>
        <taxon>Cryoendolithus</taxon>
    </lineage>
</organism>
<proteinExistence type="predicted"/>
<evidence type="ECO:0008006" key="4">
    <source>
        <dbReference type="Google" id="ProtNLM"/>
    </source>
</evidence>
<evidence type="ECO:0000313" key="3">
    <source>
        <dbReference type="Proteomes" id="UP000192596"/>
    </source>
</evidence>
<dbReference type="InParanoid" id="A0A1V8SP25"/>
<dbReference type="Gene3D" id="3.80.10.10">
    <property type="entry name" value="Ribonuclease Inhibitor"/>
    <property type="match status" value="1"/>
</dbReference>
<evidence type="ECO:0000313" key="2">
    <source>
        <dbReference type="EMBL" id="OQO00804.1"/>
    </source>
</evidence>
<accession>A0A1V8SP25</accession>
<sequence>MSDAAALEQLGLRLDDKSSLCNASENALPCDIDASLLGVSGVKAALGQIHQATVTISHHVRSWTEEEDDGTGPEPEDHSDDPAEQTAAGEQRAKTVVDLFRLMSDVEELDLRWYSLRKRTQSAADLRERGCIDDVLKSMPFKSLQKLTLRGAYIDGLNLVALLERCTVKQIHLEHVHLAPASVQPLLDCLTIKQRGLESFHLDDIFAADAIINFRIEGEAKLPMLGGAAGPSEVQRFGDAVSEPLEFEAGRRRPVGSGAYNRWMAKGRELHGPPGLYD</sequence>
<dbReference type="AlphaFoldDB" id="A0A1V8SP25"/>
<reference evidence="3" key="1">
    <citation type="submission" date="2017-03" db="EMBL/GenBank/DDBJ databases">
        <title>Genomes of endolithic fungi from Antarctica.</title>
        <authorList>
            <person name="Coleine C."/>
            <person name="Masonjones S."/>
            <person name="Stajich J.E."/>
        </authorList>
    </citation>
    <scope>NUCLEOTIDE SEQUENCE [LARGE SCALE GENOMIC DNA]</scope>
    <source>
        <strain evidence="3">CCFEE 5527</strain>
    </source>
</reference>
<evidence type="ECO:0000256" key="1">
    <source>
        <dbReference type="SAM" id="MobiDB-lite"/>
    </source>
</evidence>
<dbReference type="Proteomes" id="UP000192596">
    <property type="component" value="Unassembled WGS sequence"/>
</dbReference>
<dbReference type="InterPro" id="IPR032675">
    <property type="entry name" value="LRR_dom_sf"/>
</dbReference>
<gene>
    <name evidence="2" type="ORF">B0A48_13491</name>
</gene>